<feature type="compositionally biased region" description="Low complexity" evidence="1">
    <location>
        <begin position="72"/>
        <end position="95"/>
    </location>
</feature>
<dbReference type="Proteomes" id="UP001562178">
    <property type="component" value="Unassembled WGS sequence"/>
</dbReference>
<evidence type="ECO:0000256" key="2">
    <source>
        <dbReference type="SAM" id="SignalP"/>
    </source>
</evidence>
<sequence>MHTKLLFLMVAVACAQGAVAQDRIYRCGNEYTNDVAKARQKGCAVVEGANVTVVQGTRPHTPAASPAPAPNAPAAAPRPARAPAAATPAPRSTTADGRARDSDARLILETELKKAQDKKTALAREYNNGEPEKNALEMRNPAFYTKRVEDLKQEIARNDSDIAGIQRELQRLPAP</sequence>
<comment type="caution">
    <text evidence="3">The sequence shown here is derived from an EMBL/GenBank/DDBJ whole genome shotgun (WGS) entry which is preliminary data.</text>
</comment>
<organism evidence="3 4">
    <name type="scientific">Comamonas sediminis</name>
    <dbReference type="NCBI Taxonomy" id="1783360"/>
    <lineage>
        <taxon>Bacteria</taxon>
        <taxon>Pseudomonadati</taxon>
        <taxon>Pseudomonadota</taxon>
        <taxon>Betaproteobacteria</taxon>
        <taxon>Burkholderiales</taxon>
        <taxon>Comamonadaceae</taxon>
        <taxon>Comamonas</taxon>
    </lineage>
</organism>
<accession>A0ABV4B7T0</accession>
<evidence type="ECO:0000313" key="4">
    <source>
        <dbReference type="Proteomes" id="UP001562178"/>
    </source>
</evidence>
<proteinExistence type="predicted"/>
<feature type="signal peptide" evidence="2">
    <location>
        <begin position="1"/>
        <end position="20"/>
    </location>
</feature>
<gene>
    <name evidence="3" type="ORF">AB7A72_21515</name>
</gene>
<protein>
    <submittedName>
        <fullName evidence="3">Uncharacterized protein</fullName>
    </submittedName>
</protein>
<evidence type="ECO:0000256" key="1">
    <source>
        <dbReference type="SAM" id="MobiDB-lite"/>
    </source>
</evidence>
<feature type="chain" id="PRO_5047223109" evidence="2">
    <location>
        <begin position="21"/>
        <end position="175"/>
    </location>
</feature>
<name>A0ABV4B7T0_9BURK</name>
<dbReference type="RefSeq" id="WP_312409378.1">
    <property type="nucleotide sequence ID" value="NZ_JBGBDC010000011.1"/>
</dbReference>
<keyword evidence="2" id="KW-0732">Signal</keyword>
<dbReference type="EMBL" id="JBGBDC010000011">
    <property type="protein sequence ID" value="MEY2253610.1"/>
    <property type="molecule type" value="Genomic_DNA"/>
</dbReference>
<feature type="region of interest" description="Disordered" evidence="1">
    <location>
        <begin position="117"/>
        <end position="138"/>
    </location>
</feature>
<keyword evidence="4" id="KW-1185">Reference proteome</keyword>
<feature type="region of interest" description="Disordered" evidence="1">
    <location>
        <begin position="56"/>
        <end position="105"/>
    </location>
</feature>
<reference evidence="3 4" key="1">
    <citation type="journal article" date="2016" name="Int. J. Syst. Evol. Microbiol.">
        <title>Description of Comamonas sediminis sp. nov., isolated from lagoon sediments.</title>
        <authorList>
            <person name="Subhash Y."/>
            <person name="Bang J.J."/>
            <person name="You T.H."/>
            <person name="Lee S.S."/>
        </authorList>
    </citation>
    <scope>NUCLEOTIDE SEQUENCE [LARGE SCALE GENOMIC DNA]</scope>
    <source>
        <strain evidence="3 4">JCM 31169</strain>
    </source>
</reference>
<evidence type="ECO:0000313" key="3">
    <source>
        <dbReference type="EMBL" id="MEY2253610.1"/>
    </source>
</evidence>